<dbReference type="Pfam" id="PF12706">
    <property type="entry name" value="Lactamase_B_2"/>
    <property type="match status" value="1"/>
</dbReference>
<dbReference type="RefSeq" id="XP_004830068.1">
    <property type="nucleotide sequence ID" value="XM_004830011.1"/>
</dbReference>
<dbReference type="KEGG" id="beq:BEWA_032550"/>
<dbReference type="GeneID" id="15803704"/>
<evidence type="ECO:0000313" key="3">
    <source>
        <dbReference type="Proteomes" id="UP000031512"/>
    </source>
</evidence>
<dbReference type="STRING" id="1537102.L0AXW5"/>
<dbReference type="PANTHER" id="PTHR15032:SF4">
    <property type="entry name" value="N-ACYL-PHOSPHATIDYLETHANOLAMINE-HYDROLYZING PHOSPHOLIPASE D"/>
    <property type="match status" value="1"/>
</dbReference>
<feature type="domain" description="Metallo-beta-lactamase" evidence="1">
    <location>
        <begin position="63"/>
        <end position="257"/>
    </location>
</feature>
<dbReference type="EMBL" id="CP001669">
    <property type="protein sequence ID" value="AFZ80402.1"/>
    <property type="molecule type" value="Genomic_DNA"/>
</dbReference>
<dbReference type="Proteomes" id="UP000031512">
    <property type="component" value="Chromosome 1"/>
</dbReference>
<dbReference type="Gene3D" id="3.60.15.10">
    <property type="entry name" value="Ribonuclease Z/Hydroxyacylglutathione hydrolase-like"/>
    <property type="match status" value="1"/>
</dbReference>
<dbReference type="AlphaFoldDB" id="L0AXW5"/>
<keyword evidence="3" id="KW-1185">Reference proteome</keyword>
<dbReference type="VEuPathDB" id="PiroplasmaDB:BEWA_032550"/>
<protein>
    <recommendedName>
        <fullName evidence="1">Metallo-beta-lactamase domain-containing protein</fullName>
    </recommendedName>
</protein>
<reference evidence="2 3" key="1">
    <citation type="journal article" date="2012" name="BMC Genomics">
        <title>Comparative genomic analysis and phylogenetic position of Theileria equi.</title>
        <authorList>
            <person name="Kappmeyer L.S."/>
            <person name="Thiagarajan M."/>
            <person name="Herndon D.R."/>
            <person name="Ramsay J.D."/>
            <person name="Caler E."/>
            <person name="Djikeng A."/>
            <person name="Gillespie J.J."/>
            <person name="Lau A.O."/>
            <person name="Roalson E.H."/>
            <person name="Silva J.C."/>
            <person name="Silva M.G."/>
            <person name="Suarez C.E."/>
            <person name="Ueti M.W."/>
            <person name="Nene V.M."/>
            <person name="Mealey R.H."/>
            <person name="Knowles D.P."/>
            <person name="Brayton K.A."/>
        </authorList>
    </citation>
    <scope>NUCLEOTIDE SEQUENCE [LARGE SCALE GENOMIC DNA]</scope>
    <source>
        <strain evidence="2 3">WA</strain>
    </source>
</reference>
<gene>
    <name evidence="2" type="ORF">BEWA_032550</name>
</gene>
<organism evidence="2 3">
    <name type="scientific">Theileria equi strain WA</name>
    <dbReference type="NCBI Taxonomy" id="1537102"/>
    <lineage>
        <taxon>Eukaryota</taxon>
        <taxon>Sar</taxon>
        <taxon>Alveolata</taxon>
        <taxon>Apicomplexa</taxon>
        <taxon>Aconoidasida</taxon>
        <taxon>Piroplasmida</taxon>
        <taxon>Theileriidae</taxon>
        <taxon>Theileria</taxon>
    </lineage>
</organism>
<accession>L0AXW5</accession>
<dbReference type="InterPro" id="IPR036866">
    <property type="entry name" value="RibonucZ/Hydroxyglut_hydro"/>
</dbReference>
<dbReference type="eggNOG" id="KOG3798">
    <property type="taxonomic scope" value="Eukaryota"/>
</dbReference>
<evidence type="ECO:0000313" key="2">
    <source>
        <dbReference type="EMBL" id="AFZ80402.1"/>
    </source>
</evidence>
<evidence type="ECO:0000259" key="1">
    <source>
        <dbReference type="Pfam" id="PF12706"/>
    </source>
</evidence>
<sequence length="303" mass="34584">MTRELYIRAKVPYLFGRSNLGEWPKRSKESFVDVDLARLKEDVAQITYFGHRTVYIQVEGARLMTDPVLAKRLMSGGIGVKRVSNKMYKYWELPPADILLISNNSYDCLDTWTLRIISDQGGALAVGGRRISRYLNMFFKRYTYPLLWYESVNFGCVEITFLPAMSETRRKLLSCGIDRNRMLWGGFLIRSDTKTIFYAGKTAFSEHFDDIRRYIAEKGYSIDLSLLPIGPICGHGRNMSPEDAVKAHELLGSDKSLIIAHDTFPLGVEAFGELKDRLLKEASSRGISDKFIFLREGETLCLD</sequence>
<name>L0AXW5_THEEQ</name>
<dbReference type="InterPro" id="IPR001279">
    <property type="entry name" value="Metallo-B-lactamas"/>
</dbReference>
<proteinExistence type="predicted"/>
<dbReference type="GO" id="GO:0005737">
    <property type="term" value="C:cytoplasm"/>
    <property type="evidence" value="ECO:0007669"/>
    <property type="project" value="TreeGrafter"/>
</dbReference>
<dbReference type="PANTHER" id="PTHR15032">
    <property type="entry name" value="N-ACYL-PHOSPHATIDYLETHANOLAMINE-HYDROLYZING PHOSPHOLIPASE D"/>
    <property type="match status" value="1"/>
</dbReference>
<dbReference type="OrthoDB" id="332863at2759"/>
<dbReference type="SUPFAM" id="SSF56281">
    <property type="entry name" value="Metallo-hydrolase/oxidoreductase"/>
    <property type="match status" value="1"/>
</dbReference>